<organism evidence="1 2">
    <name type="scientific">Marinomonas polaris DSM 16579</name>
    <dbReference type="NCBI Taxonomy" id="1122206"/>
    <lineage>
        <taxon>Bacteria</taxon>
        <taxon>Pseudomonadati</taxon>
        <taxon>Pseudomonadota</taxon>
        <taxon>Gammaproteobacteria</taxon>
        <taxon>Oceanospirillales</taxon>
        <taxon>Oceanospirillaceae</taxon>
        <taxon>Marinomonas</taxon>
    </lineage>
</organism>
<dbReference type="STRING" id="1122206.SAMN02745753_01699"/>
<gene>
    <name evidence="1" type="ORF">SAMN02745753_01699</name>
</gene>
<dbReference type="RefSeq" id="WP_072839290.1">
    <property type="nucleotide sequence ID" value="NZ_FQVF01000007.1"/>
</dbReference>
<dbReference type="Pfam" id="PF16157">
    <property type="entry name" value="DUF4865"/>
    <property type="match status" value="1"/>
</dbReference>
<dbReference type="EMBL" id="FQVF01000007">
    <property type="protein sequence ID" value="SHF32662.1"/>
    <property type="molecule type" value="Genomic_DNA"/>
</dbReference>
<proteinExistence type="predicted"/>
<reference evidence="2" key="1">
    <citation type="submission" date="2016-11" db="EMBL/GenBank/DDBJ databases">
        <authorList>
            <person name="Varghese N."/>
            <person name="Submissions S."/>
        </authorList>
    </citation>
    <scope>NUCLEOTIDE SEQUENCE [LARGE SCALE GENOMIC DNA]</scope>
    <source>
        <strain evidence="2">DSM 16579</strain>
    </source>
</reference>
<evidence type="ECO:0000313" key="1">
    <source>
        <dbReference type="EMBL" id="SHF32662.1"/>
    </source>
</evidence>
<evidence type="ECO:0008006" key="3">
    <source>
        <dbReference type="Google" id="ProtNLM"/>
    </source>
</evidence>
<dbReference type="OrthoDB" id="2065010at2"/>
<protein>
    <recommendedName>
        <fullName evidence="3">DUF4865 domain-containing protein</fullName>
    </recommendedName>
</protein>
<evidence type="ECO:0000313" key="2">
    <source>
        <dbReference type="Proteomes" id="UP000184517"/>
    </source>
</evidence>
<accession>A0A1M5ARV7</accession>
<dbReference type="Proteomes" id="UP000184517">
    <property type="component" value="Unassembled WGS sequence"/>
</dbReference>
<dbReference type="AlphaFoldDB" id="A0A1M5ARV7"/>
<keyword evidence="2" id="KW-1185">Reference proteome</keyword>
<name>A0A1M5ARV7_9GAMM</name>
<dbReference type="InterPro" id="IPR032349">
    <property type="entry name" value="DUF4865"/>
</dbReference>
<sequence length="193" mass="22478">MIVMQYSFTLPANYDMQIIRNRITESGHKLNGFPQLIFKGYLYSIKDDNELGAPKENQYAPFYLWESNEGMISFLANPGYQQLEKDFGRPRISYGIPITYSNKTSLTSAKYLKKEVIHISRDSNIADIIEQERALDTDTLSPIENSLVAYISSLDPEQWLLTRWTFWTSQTVERKEITDVLSRDWFHIGYLAQ</sequence>